<dbReference type="Proteomes" id="UP000189464">
    <property type="component" value="Chromosome"/>
</dbReference>
<protein>
    <submittedName>
        <fullName evidence="1">NEDD8-activating enzyme E1 regulatory subunit</fullName>
    </submittedName>
</protein>
<dbReference type="OrthoDB" id="1787311at2"/>
<dbReference type="AlphaFoldDB" id="A0A1S6IV20"/>
<evidence type="ECO:0000313" key="2">
    <source>
        <dbReference type="Proteomes" id="UP000189464"/>
    </source>
</evidence>
<organism evidence="1 2">
    <name type="scientific">Desulforamulus ferrireducens</name>
    <dbReference type="NCBI Taxonomy" id="1833852"/>
    <lineage>
        <taxon>Bacteria</taxon>
        <taxon>Bacillati</taxon>
        <taxon>Bacillota</taxon>
        <taxon>Clostridia</taxon>
        <taxon>Eubacteriales</taxon>
        <taxon>Peptococcaceae</taxon>
        <taxon>Desulforamulus</taxon>
    </lineage>
</organism>
<gene>
    <name evidence="1" type="ORF">B0537_05640</name>
</gene>
<dbReference type="STRING" id="1833852.B0537_05640"/>
<dbReference type="EMBL" id="CP019698">
    <property type="protein sequence ID" value="AQS58615.1"/>
    <property type="molecule type" value="Genomic_DNA"/>
</dbReference>
<name>A0A1S6IV20_9FIRM</name>
<proteinExistence type="predicted"/>
<dbReference type="KEGG" id="dfg:B0537_05640"/>
<accession>A0A1S6IV20</accession>
<evidence type="ECO:0000313" key="1">
    <source>
        <dbReference type="EMBL" id="AQS58615.1"/>
    </source>
</evidence>
<reference evidence="1 2" key="1">
    <citation type="journal article" date="2016" name="Int. J. Syst. Evol. Microbiol.">
        <title>Desulfotomaculum ferrireducens sp. nov., a moderately thermophilic sulfate-reducing and dissimilatory Fe(III)-reducing bacterium isolated from compost.</title>
        <authorList>
            <person name="Yang G."/>
            <person name="Guo J."/>
            <person name="Zhuang L."/>
            <person name="Yuan Y."/>
            <person name="Zhou S."/>
        </authorList>
    </citation>
    <scope>NUCLEOTIDE SEQUENCE [LARGE SCALE GENOMIC DNA]</scope>
    <source>
        <strain evidence="1 2">GSS09</strain>
    </source>
</reference>
<keyword evidence="2" id="KW-1185">Reference proteome</keyword>
<dbReference type="RefSeq" id="WP_077713568.1">
    <property type="nucleotide sequence ID" value="NZ_CP019698.1"/>
</dbReference>
<sequence>MKQRINLIEAINRFRALNLSVSPVPGTSKYCISFPNGHCTLLDEKMLLEMARDLKGEGAKEIYERLQAFASSVI</sequence>